<dbReference type="InterPro" id="IPR026881">
    <property type="entry name" value="WYL_dom"/>
</dbReference>
<dbReference type="PROSITE" id="PS52050">
    <property type="entry name" value="WYL"/>
    <property type="match status" value="1"/>
</dbReference>
<dbReference type="PANTHER" id="PTHR34580">
    <property type="match status" value="1"/>
</dbReference>
<sequence>MNRTDRLYALREELRRAGEAGRTAERLAETFEVSVRTVKRDISSLQQGGFPVWARPGPGGGYVVDRHATLPPANFTESEIAGLAAAVSAHRGQPFEQHARLVLTKALGLLGAAARTRAEALTSRVWIDADSEASEAAARGGIERALSEMRIVSLRVRDRDGGLTEHRVDPILLARTRGHWYFVGHSDTVGAIRWFRLDRIDRASPTSEPASGIPVSEVGAPPATAAPLSAF</sequence>
<feature type="domain" description="Helix-turn-helix type 11" evidence="2">
    <location>
        <begin position="6"/>
        <end position="62"/>
    </location>
</feature>
<dbReference type="EMBL" id="CP158374">
    <property type="protein sequence ID" value="XBX81900.1"/>
    <property type="molecule type" value="Genomic_DNA"/>
</dbReference>
<organism evidence="4">
    <name type="scientific">Agromyces sp. G08B096</name>
    <dbReference type="NCBI Taxonomy" id="3156399"/>
    <lineage>
        <taxon>Bacteria</taxon>
        <taxon>Bacillati</taxon>
        <taxon>Actinomycetota</taxon>
        <taxon>Actinomycetes</taxon>
        <taxon>Micrococcales</taxon>
        <taxon>Microbacteriaceae</taxon>
        <taxon>Agromyces</taxon>
    </lineage>
</organism>
<dbReference type="PANTHER" id="PTHR34580:SF1">
    <property type="entry name" value="PROTEIN PAFC"/>
    <property type="match status" value="1"/>
</dbReference>
<dbReference type="SUPFAM" id="SSF46785">
    <property type="entry name" value="Winged helix' DNA-binding domain"/>
    <property type="match status" value="1"/>
</dbReference>
<dbReference type="RefSeq" id="WP_350347922.1">
    <property type="nucleotide sequence ID" value="NZ_CP158374.1"/>
</dbReference>
<gene>
    <name evidence="4" type="ORF">ABIQ69_14950</name>
</gene>
<evidence type="ECO:0000259" key="2">
    <source>
        <dbReference type="Pfam" id="PF08279"/>
    </source>
</evidence>
<feature type="domain" description="WYL" evidence="3">
    <location>
        <begin position="142"/>
        <end position="203"/>
    </location>
</feature>
<dbReference type="InterPro" id="IPR036390">
    <property type="entry name" value="WH_DNA-bd_sf"/>
</dbReference>
<protein>
    <submittedName>
        <fullName evidence="4">WYL domain-containing protein</fullName>
    </submittedName>
</protein>
<proteinExistence type="predicted"/>
<dbReference type="Gene3D" id="1.10.10.10">
    <property type="entry name" value="Winged helix-like DNA-binding domain superfamily/Winged helix DNA-binding domain"/>
    <property type="match status" value="1"/>
</dbReference>
<dbReference type="InterPro" id="IPR051534">
    <property type="entry name" value="CBASS_pafABC_assoc_protein"/>
</dbReference>
<dbReference type="InterPro" id="IPR013196">
    <property type="entry name" value="HTH_11"/>
</dbReference>
<dbReference type="InterPro" id="IPR036388">
    <property type="entry name" value="WH-like_DNA-bd_sf"/>
</dbReference>
<reference evidence="4" key="1">
    <citation type="submission" date="2024-05" db="EMBL/GenBank/DDBJ databases">
        <authorList>
            <person name="Yu L."/>
        </authorList>
    </citation>
    <scope>NUCLEOTIDE SEQUENCE</scope>
    <source>
        <strain evidence="4">G08B096</strain>
    </source>
</reference>
<evidence type="ECO:0000259" key="3">
    <source>
        <dbReference type="Pfam" id="PF13280"/>
    </source>
</evidence>
<dbReference type="Pfam" id="PF08279">
    <property type="entry name" value="HTH_11"/>
    <property type="match status" value="1"/>
</dbReference>
<name>A0AAU7W7F7_9MICO</name>
<feature type="region of interest" description="Disordered" evidence="1">
    <location>
        <begin position="206"/>
        <end position="231"/>
    </location>
</feature>
<dbReference type="AlphaFoldDB" id="A0AAU7W7F7"/>
<dbReference type="Pfam" id="PF13280">
    <property type="entry name" value="WYL"/>
    <property type="match status" value="1"/>
</dbReference>
<evidence type="ECO:0000313" key="4">
    <source>
        <dbReference type="EMBL" id="XBX81900.1"/>
    </source>
</evidence>
<accession>A0AAU7W7F7</accession>
<evidence type="ECO:0000256" key="1">
    <source>
        <dbReference type="SAM" id="MobiDB-lite"/>
    </source>
</evidence>